<dbReference type="EMBL" id="JBHRSB010000010">
    <property type="protein sequence ID" value="MFC3003299.1"/>
    <property type="molecule type" value="Genomic_DNA"/>
</dbReference>
<dbReference type="RefSeq" id="WP_216839740.1">
    <property type="nucleotide sequence ID" value="NZ_JAFNJS010000010.1"/>
</dbReference>
<name>A0ABV7C467_9PROT</name>
<dbReference type="PANTHER" id="PTHR11496">
    <property type="entry name" value="ALCOHOL DEHYDROGENASE"/>
    <property type="match status" value="1"/>
</dbReference>
<comment type="similarity">
    <text evidence="1">Belongs to the iron-containing alcohol dehydrogenase family.</text>
</comment>
<protein>
    <submittedName>
        <fullName evidence="6">Maleylacetate reductase</fullName>
        <ecNumber evidence="6">1.3.1.32</ecNumber>
    </submittedName>
</protein>
<feature type="domain" description="Alcohol dehydrogenase iron-type/glycerol dehydrogenase GldA" evidence="4">
    <location>
        <begin position="9"/>
        <end position="151"/>
    </location>
</feature>
<evidence type="ECO:0000256" key="1">
    <source>
        <dbReference type="ARBA" id="ARBA00007358"/>
    </source>
</evidence>
<dbReference type="CDD" id="cd08177">
    <property type="entry name" value="MAR"/>
    <property type="match status" value="1"/>
</dbReference>
<comment type="caution">
    <text evidence="6">The sequence shown here is derived from an EMBL/GenBank/DDBJ whole genome shotgun (WGS) entry which is preliminary data.</text>
</comment>
<dbReference type="EC" id="1.3.1.32" evidence="6"/>
<proteinExistence type="inferred from homology"/>
<evidence type="ECO:0000256" key="3">
    <source>
        <dbReference type="ARBA" id="ARBA00023027"/>
    </source>
</evidence>
<sequence length="350" mass="35622">MRFTYTAAPMRVVFGAGRLAELGAEVERLGIQRAVLLVTPTQAERGAALAAGLGPRGAGSIPLAAMHTPVEVTEQALEALRRLGGDGLVAVGGGSAIGLGKALALRTGLPQIAVPTTYAGSEMTPILGQTQAGQKQTIRSAEALPEVVIYDVELTLGLPPALSATSGLNAMAHAVEALYAPDANPVTSLQAEESIRALAAALPVVVARPGDVAARAEALQGAWLAGVCLGAVNVSLHHKLCHVLGGSFGLPHAETHAVVLPHAMEFNAPAAPEAMARVARALGVSDPVAGLFALSRRIGAPQSLAELGLREADLDRAAEIATASPYPNPRPVTRQAIRALLGAAFTGAQA</sequence>
<dbReference type="PANTHER" id="PTHR11496:SF102">
    <property type="entry name" value="ALCOHOL DEHYDROGENASE 4"/>
    <property type="match status" value="1"/>
</dbReference>
<keyword evidence="3" id="KW-0520">NAD</keyword>
<dbReference type="InterPro" id="IPR056798">
    <property type="entry name" value="ADH_Fe_C"/>
</dbReference>
<dbReference type="Proteomes" id="UP001595420">
    <property type="component" value="Unassembled WGS sequence"/>
</dbReference>
<evidence type="ECO:0000259" key="5">
    <source>
        <dbReference type="Pfam" id="PF25137"/>
    </source>
</evidence>
<dbReference type="Pfam" id="PF00465">
    <property type="entry name" value="Fe-ADH"/>
    <property type="match status" value="1"/>
</dbReference>
<reference evidence="7" key="1">
    <citation type="journal article" date="2019" name="Int. J. Syst. Evol. Microbiol.">
        <title>The Global Catalogue of Microorganisms (GCM) 10K type strain sequencing project: providing services to taxonomists for standard genome sequencing and annotation.</title>
        <authorList>
            <consortium name="The Broad Institute Genomics Platform"/>
            <consortium name="The Broad Institute Genome Sequencing Center for Infectious Disease"/>
            <person name="Wu L."/>
            <person name="Ma J."/>
        </authorList>
    </citation>
    <scope>NUCLEOTIDE SEQUENCE [LARGE SCALE GENOMIC DNA]</scope>
    <source>
        <strain evidence="7">CGMCC 1.16855</strain>
    </source>
</reference>
<evidence type="ECO:0000313" key="7">
    <source>
        <dbReference type="Proteomes" id="UP001595420"/>
    </source>
</evidence>
<dbReference type="GO" id="GO:0018506">
    <property type="term" value="F:maleylacetate reductase activity"/>
    <property type="evidence" value="ECO:0007669"/>
    <property type="project" value="UniProtKB-EC"/>
</dbReference>
<keyword evidence="7" id="KW-1185">Reference proteome</keyword>
<organism evidence="6 7">
    <name type="scientific">Falsiroseomonas tokyonensis</name>
    <dbReference type="NCBI Taxonomy" id="430521"/>
    <lineage>
        <taxon>Bacteria</taxon>
        <taxon>Pseudomonadati</taxon>
        <taxon>Pseudomonadota</taxon>
        <taxon>Alphaproteobacteria</taxon>
        <taxon>Acetobacterales</taxon>
        <taxon>Roseomonadaceae</taxon>
        <taxon>Falsiroseomonas</taxon>
    </lineage>
</organism>
<evidence type="ECO:0000313" key="6">
    <source>
        <dbReference type="EMBL" id="MFC3003299.1"/>
    </source>
</evidence>
<dbReference type="InterPro" id="IPR001670">
    <property type="entry name" value="ADH_Fe/GldA"/>
</dbReference>
<feature type="domain" description="Fe-containing alcohol dehydrogenase-like C-terminal" evidence="5">
    <location>
        <begin position="164"/>
        <end position="344"/>
    </location>
</feature>
<dbReference type="InterPro" id="IPR039697">
    <property type="entry name" value="Alcohol_dehydrogenase_Fe"/>
</dbReference>
<dbReference type="InterPro" id="IPR034786">
    <property type="entry name" value="MAR"/>
</dbReference>
<evidence type="ECO:0000259" key="4">
    <source>
        <dbReference type="Pfam" id="PF00465"/>
    </source>
</evidence>
<dbReference type="Pfam" id="PF25137">
    <property type="entry name" value="ADH_Fe_C"/>
    <property type="match status" value="1"/>
</dbReference>
<gene>
    <name evidence="6" type="ORF">ACFOD3_25615</name>
</gene>
<accession>A0ABV7C467</accession>
<keyword evidence="2 6" id="KW-0560">Oxidoreductase</keyword>
<evidence type="ECO:0000256" key="2">
    <source>
        <dbReference type="ARBA" id="ARBA00023002"/>
    </source>
</evidence>